<proteinExistence type="inferred from homology"/>
<dbReference type="AlphaFoldDB" id="A0A5B0N259"/>
<evidence type="ECO:0000256" key="6">
    <source>
        <dbReference type="ARBA" id="ARBA00022989"/>
    </source>
</evidence>
<dbReference type="PANTHER" id="PTHR19139">
    <property type="entry name" value="AQUAPORIN TRANSPORTER"/>
    <property type="match status" value="1"/>
</dbReference>
<evidence type="ECO:0000256" key="7">
    <source>
        <dbReference type="ARBA" id="ARBA00023136"/>
    </source>
</evidence>
<dbReference type="InterPro" id="IPR023271">
    <property type="entry name" value="Aquaporin-like"/>
</dbReference>
<name>A0A5B0N259_PUCGR</name>
<keyword evidence="6 9" id="KW-1133">Transmembrane helix</keyword>
<evidence type="ECO:0000313" key="11">
    <source>
        <dbReference type="Proteomes" id="UP000324748"/>
    </source>
</evidence>
<dbReference type="GO" id="GO:0005886">
    <property type="term" value="C:plasma membrane"/>
    <property type="evidence" value="ECO:0007669"/>
    <property type="project" value="TreeGrafter"/>
</dbReference>
<organism evidence="10 11">
    <name type="scientific">Puccinia graminis f. sp. tritici</name>
    <dbReference type="NCBI Taxonomy" id="56615"/>
    <lineage>
        <taxon>Eukaryota</taxon>
        <taxon>Fungi</taxon>
        <taxon>Dikarya</taxon>
        <taxon>Basidiomycota</taxon>
        <taxon>Pucciniomycotina</taxon>
        <taxon>Pucciniomycetes</taxon>
        <taxon>Pucciniales</taxon>
        <taxon>Pucciniaceae</taxon>
        <taxon>Puccinia</taxon>
    </lineage>
</organism>
<feature type="transmembrane region" description="Helical" evidence="9">
    <location>
        <begin position="190"/>
        <end position="214"/>
    </location>
</feature>
<keyword evidence="3 8" id="KW-0813">Transport</keyword>
<accession>A0A5B0N259</accession>
<reference evidence="10 11" key="1">
    <citation type="submission" date="2019-05" db="EMBL/GenBank/DDBJ databases">
        <title>Emergence of the Ug99 lineage of the wheat stem rust pathogen through somatic hybridization.</title>
        <authorList>
            <person name="Li F."/>
            <person name="Upadhyaya N.M."/>
            <person name="Sperschneider J."/>
            <person name="Matny O."/>
            <person name="Nguyen-Phuc H."/>
            <person name="Mago R."/>
            <person name="Raley C."/>
            <person name="Miller M.E."/>
            <person name="Silverstein K.A.T."/>
            <person name="Henningsen E."/>
            <person name="Hirsch C.D."/>
            <person name="Visser B."/>
            <person name="Pretorius Z.A."/>
            <person name="Steffenson B.J."/>
            <person name="Schwessinger B."/>
            <person name="Dodds P.N."/>
            <person name="Figueroa M."/>
        </authorList>
    </citation>
    <scope>NUCLEOTIDE SEQUENCE [LARGE SCALE GENOMIC DNA]</scope>
    <source>
        <strain evidence="10">21-0</strain>
    </source>
</reference>
<dbReference type="Gene3D" id="1.20.1080.10">
    <property type="entry name" value="Glycerol uptake facilitator protein"/>
    <property type="match status" value="1"/>
</dbReference>
<comment type="subcellular location">
    <subcellularLocation>
        <location evidence="1">Membrane</location>
        <topology evidence="1">Multi-pass membrane protein</topology>
    </subcellularLocation>
</comment>
<evidence type="ECO:0000313" key="10">
    <source>
        <dbReference type="EMBL" id="KAA1082646.1"/>
    </source>
</evidence>
<dbReference type="GO" id="GO:0015250">
    <property type="term" value="F:water channel activity"/>
    <property type="evidence" value="ECO:0007669"/>
    <property type="project" value="TreeGrafter"/>
</dbReference>
<feature type="transmembrane region" description="Helical" evidence="9">
    <location>
        <begin position="108"/>
        <end position="140"/>
    </location>
</feature>
<evidence type="ECO:0000256" key="1">
    <source>
        <dbReference type="ARBA" id="ARBA00004141"/>
    </source>
</evidence>
<dbReference type="InterPro" id="IPR034294">
    <property type="entry name" value="Aquaporin_transptr"/>
</dbReference>
<evidence type="ECO:0000256" key="4">
    <source>
        <dbReference type="ARBA" id="ARBA00022692"/>
    </source>
</evidence>
<protein>
    <recommendedName>
        <fullName evidence="12">Aquaporin-like protein</fullName>
    </recommendedName>
</protein>
<dbReference type="PANTHER" id="PTHR19139:SF199">
    <property type="entry name" value="MIP17260P"/>
    <property type="match status" value="1"/>
</dbReference>
<feature type="transmembrane region" description="Helical" evidence="9">
    <location>
        <begin position="76"/>
        <end position="96"/>
    </location>
</feature>
<dbReference type="SUPFAM" id="SSF81338">
    <property type="entry name" value="Aquaporin-like"/>
    <property type="match status" value="1"/>
</dbReference>
<dbReference type="OrthoDB" id="3222at2759"/>
<feature type="transmembrane region" description="Helical" evidence="9">
    <location>
        <begin position="37"/>
        <end position="56"/>
    </location>
</feature>
<dbReference type="FunFam" id="1.20.1080.10:FF:000014">
    <property type="entry name" value="Aquaporin 1"/>
    <property type="match status" value="1"/>
</dbReference>
<feature type="transmembrane region" description="Helical" evidence="9">
    <location>
        <begin position="234"/>
        <end position="254"/>
    </location>
</feature>
<keyword evidence="5" id="KW-0677">Repeat</keyword>
<gene>
    <name evidence="10" type="ORF">PGT21_009197</name>
</gene>
<dbReference type="PRINTS" id="PR00783">
    <property type="entry name" value="MINTRINSICP"/>
</dbReference>
<dbReference type="Proteomes" id="UP000324748">
    <property type="component" value="Unassembled WGS sequence"/>
</dbReference>
<evidence type="ECO:0000256" key="3">
    <source>
        <dbReference type="ARBA" id="ARBA00022448"/>
    </source>
</evidence>
<sequence length="332" mass="35830">MNLTHPEKITQKYDWSHFYGHPLLNFRADFMAASGEFVGTIAFLLVGLGGIQAAATSNQAGLPALASTSTVPNIEHLMYISTSMGLSLLFSAWIFFRATGAAFNPNVSLALLLTGVITPTRFVLYVGAQLSASLVASALLKRLLPGPMSVVPNLAVGTSVAQGVLIEAFITCSLVLSVLFLAVEKHKATFLAPVGISITLFACHLFGVVYTGAAMNSARAFGPAAVTGSWKDHWVYWVGPTIGSLLAVIIYVFMKRFEYWRLNEGQDTDVFSASPELFIARPVTEEGPGRPKMFRMSKSAERVWFPGAANHKNRSPSEAFSVEAHRVAQSPV</sequence>
<evidence type="ECO:0000256" key="8">
    <source>
        <dbReference type="RuleBase" id="RU000477"/>
    </source>
</evidence>
<comment type="similarity">
    <text evidence="2 8">Belongs to the MIP/aquaporin (TC 1.A.8) family.</text>
</comment>
<feature type="transmembrane region" description="Helical" evidence="9">
    <location>
        <begin position="160"/>
        <end position="183"/>
    </location>
</feature>
<keyword evidence="7 9" id="KW-0472">Membrane</keyword>
<evidence type="ECO:0008006" key="12">
    <source>
        <dbReference type="Google" id="ProtNLM"/>
    </source>
</evidence>
<dbReference type="InterPro" id="IPR000425">
    <property type="entry name" value="MIP"/>
</dbReference>
<evidence type="ECO:0000256" key="9">
    <source>
        <dbReference type="SAM" id="Phobius"/>
    </source>
</evidence>
<dbReference type="Pfam" id="PF00230">
    <property type="entry name" value="MIP"/>
    <property type="match status" value="1"/>
</dbReference>
<comment type="caution">
    <text evidence="10">The sequence shown here is derived from an EMBL/GenBank/DDBJ whole genome shotgun (WGS) entry which is preliminary data.</text>
</comment>
<evidence type="ECO:0000256" key="5">
    <source>
        <dbReference type="ARBA" id="ARBA00022737"/>
    </source>
</evidence>
<dbReference type="EMBL" id="VSWC01000119">
    <property type="protein sequence ID" value="KAA1082646.1"/>
    <property type="molecule type" value="Genomic_DNA"/>
</dbReference>
<keyword evidence="4 8" id="KW-0812">Transmembrane</keyword>
<evidence type="ECO:0000256" key="2">
    <source>
        <dbReference type="ARBA" id="ARBA00006175"/>
    </source>
</evidence>
<keyword evidence="11" id="KW-1185">Reference proteome</keyword>